<feature type="coiled-coil region" evidence="1">
    <location>
        <begin position="158"/>
        <end position="192"/>
    </location>
</feature>
<reference evidence="2" key="1">
    <citation type="submission" date="2020-10" db="EMBL/GenBank/DDBJ databases">
        <authorList>
            <person name="Gilroy R."/>
        </authorList>
    </citation>
    <scope>NUCLEOTIDE SEQUENCE</scope>
    <source>
        <strain evidence="2">CHK154-7741</strain>
    </source>
</reference>
<sequence>MASISNGHLKSNIQNFSVETVRNLLNTDNKGIAKLCAQVSMMPKKDEHGRTYFSKDDLEILRRVKNKNDEQQAKQPKRMAQKSYATVPVKAVSPVTPIAQPPVNRPVKAPAVAQSPAVDKICTSLTILEDNLTDKFSEMLDKKLDEKLDGMDEVVVELVRCKTENETLRYKMNELNKEVYNLKNELSRYKALGFGFYIKNSGDSSLI</sequence>
<evidence type="ECO:0000256" key="1">
    <source>
        <dbReference type="SAM" id="Coils"/>
    </source>
</evidence>
<comment type="caution">
    <text evidence="2">The sequence shown here is derived from an EMBL/GenBank/DDBJ whole genome shotgun (WGS) entry which is preliminary data.</text>
</comment>
<accession>A0A9D1N012</accession>
<organism evidence="2 3">
    <name type="scientific">Candidatus Limenecus avicola</name>
    <dbReference type="NCBI Taxonomy" id="2840847"/>
    <lineage>
        <taxon>Bacteria</taxon>
        <taxon>Bacillati</taxon>
        <taxon>Bacillota</taxon>
        <taxon>Clostridia</taxon>
        <taxon>Eubacteriales</taxon>
        <taxon>Clostridiaceae</taxon>
        <taxon>Clostridiaceae incertae sedis</taxon>
        <taxon>Candidatus Limenecus</taxon>
    </lineage>
</organism>
<dbReference type="Proteomes" id="UP000886748">
    <property type="component" value="Unassembled WGS sequence"/>
</dbReference>
<evidence type="ECO:0000313" key="2">
    <source>
        <dbReference type="EMBL" id="HIU92597.1"/>
    </source>
</evidence>
<proteinExistence type="predicted"/>
<gene>
    <name evidence="2" type="ORF">IAD26_05620</name>
</gene>
<keyword evidence="1" id="KW-0175">Coiled coil</keyword>
<evidence type="ECO:0000313" key="3">
    <source>
        <dbReference type="Proteomes" id="UP000886748"/>
    </source>
</evidence>
<dbReference type="AlphaFoldDB" id="A0A9D1N012"/>
<reference evidence="2" key="2">
    <citation type="journal article" date="2021" name="PeerJ">
        <title>Extensive microbial diversity within the chicken gut microbiome revealed by metagenomics and culture.</title>
        <authorList>
            <person name="Gilroy R."/>
            <person name="Ravi A."/>
            <person name="Getino M."/>
            <person name="Pursley I."/>
            <person name="Horton D.L."/>
            <person name="Alikhan N.F."/>
            <person name="Baker D."/>
            <person name="Gharbi K."/>
            <person name="Hall N."/>
            <person name="Watson M."/>
            <person name="Adriaenssens E.M."/>
            <person name="Foster-Nyarko E."/>
            <person name="Jarju S."/>
            <person name="Secka A."/>
            <person name="Antonio M."/>
            <person name="Oren A."/>
            <person name="Chaudhuri R.R."/>
            <person name="La Ragione R."/>
            <person name="Hildebrand F."/>
            <person name="Pallen M.J."/>
        </authorList>
    </citation>
    <scope>NUCLEOTIDE SEQUENCE</scope>
    <source>
        <strain evidence="2">CHK154-7741</strain>
    </source>
</reference>
<name>A0A9D1N012_9CLOT</name>
<dbReference type="EMBL" id="DVOD01000043">
    <property type="protein sequence ID" value="HIU92597.1"/>
    <property type="molecule type" value="Genomic_DNA"/>
</dbReference>
<protein>
    <submittedName>
        <fullName evidence="2">Uncharacterized protein</fullName>
    </submittedName>
</protein>